<organism evidence="7 8">
    <name type="scientific">Plakobranchus ocellatus</name>
    <dbReference type="NCBI Taxonomy" id="259542"/>
    <lineage>
        <taxon>Eukaryota</taxon>
        <taxon>Metazoa</taxon>
        <taxon>Spiralia</taxon>
        <taxon>Lophotrochozoa</taxon>
        <taxon>Mollusca</taxon>
        <taxon>Gastropoda</taxon>
        <taxon>Heterobranchia</taxon>
        <taxon>Euthyneura</taxon>
        <taxon>Panpulmonata</taxon>
        <taxon>Sacoglossa</taxon>
        <taxon>Placobranchoidea</taxon>
        <taxon>Plakobranchidae</taxon>
        <taxon>Plakobranchus</taxon>
    </lineage>
</organism>
<evidence type="ECO:0000259" key="6">
    <source>
        <dbReference type="PROSITE" id="PS50262"/>
    </source>
</evidence>
<dbReference type="AlphaFoldDB" id="A0AAV3YBJ6"/>
<feature type="transmembrane region" description="Helical" evidence="5">
    <location>
        <begin position="173"/>
        <end position="195"/>
    </location>
</feature>
<dbReference type="InterPro" id="IPR000276">
    <property type="entry name" value="GPCR_Rhodpsn"/>
</dbReference>
<feature type="transmembrane region" description="Helical" evidence="5">
    <location>
        <begin position="201"/>
        <end position="226"/>
    </location>
</feature>
<keyword evidence="3 5" id="KW-1133">Transmembrane helix</keyword>
<evidence type="ECO:0000313" key="8">
    <source>
        <dbReference type="Proteomes" id="UP000735302"/>
    </source>
</evidence>
<feature type="transmembrane region" description="Helical" evidence="5">
    <location>
        <begin position="306"/>
        <end position="325"/>
    </location>
</feature>
<dbReference type="SUPFAM" id="SSF81321">
    <property type="entry name" value="Family A G protein-coupled receptor-like"/>
    <property type="match status" value="1"/>
</dbReference>
<evidence type="ECO:0000313" key="7">
    <source>
        <dbReference type="EMBL" id="GFN79463.1"/>
    </source>
</evidence>
<evidence type="ECO:0000256" key="2">
    <source>
        <dbReference type="ARBA" id="ARBA00022692"/>
    </source>
</evidence>
<feature type="transmembrane region" description="Helical" evidence="5">
    <location>
        <begin position="143"/>
        <end position="161"/>
    </location>
</feature>
<dbReference type="GO" id="GO:0016020">
    <property type="term" value="C:membrane"/>
    <property type="evidence" value="ECO:0007669"/>
    <property type="project" value="UniProtKB-SubCell"/>
</dbReference>
<name>A0AAV3YBJ6_9GAST</name>
<dbReference type="PANTHER" id="PTHR46641">
    <property type="entry name" value="FMRFAMIDE RECEPTOR-RELATED"/>
    <property type="match status" value="1"/>
</dbReference>
<accession>A0AAV3YBJ6</accession>
<comment type="caution">
    <text evidence="7">The sequence shown here is derived from an EMBL/GenBank/DDBJ whole genome shotgun (WGS) entry which is preliminary data.</text>
</comment>
<keyword evidence="2 5" id="KW-0812">Transmembrane</keyword>
<dbReference type="GO" id="GO:0004930">
    <property type="term" value="F:G protein-coupled receptor activity"/>
    <property type="evidence" value="ECO:0007669"/>
    <property type="project" value="InterPro"/>
</dbReference>
<proteinExistence type="predicted"/>
<evidence type="ECO:0000256" key="3">
    <source>
        <dbReference type="ARBA" id="ARBA00022989"/>
    </source>
</evidence>
<evidence type="ECO:0000256" key="1">
    <source>
        <dbReference type="ARBA" id="ARBA00004370"/>
    </source>
</evidence>
<dbReference type="PRINTS" id="PR00237">
    <property type="entry name" value="GPCRRHODOPSN"/>
</dbReference>
<dbReference type="PROSITE" id="PS50262">
    <property type="entry name" value="G_PROTEIN_RECEP_F1_2"/>
    <property type="match status" value="1"/>
</dbReference>
<keyword evidence="4 5" id="KW-0472">Membrane</keyword>
<keyword evidence="8" id="KW-1185">Reference proteome</keyword>
<dbReference type="EMBL" id="BLXT01000663">
    <property type="protein sequence ID" value="GFN79463.1"/>
    <property type="molecule type" value="Genomic_DNA"/>
</dbReference>
<feature type="domain" description="G-protein coupled receptors family 1 profile" evidence="6">
    <location>
        <begin position="145"/>
        <end position="323"/>
    </location>
</feature>
<gene>
    <name evidence="7" type="ORF">PoB_000596900</name>
</gene>
<sequence>MFIETFDPIRRAAFEKLGSNFTDIPHHLLVCIFQDVTASFPIADGHWSVSDNELANAITIAEQSCQWSYQFEKILKLIALIIGVPGNLMAAVVSFSMERSPTIILLIALSLGDLITVVTRALIPDTYNVAVEVFKRTIGFYPNAVLVLICFERYMAVSYPWHKKLFFTTRNTCLLLEALLVLYILVAMFCYFITTEVHVEIYLLSLIISFCLFGIPCPFLMTFNALTIKKLKQMTAIQAELHEKKDVRSTWSKNESSTTLMILIASVVFVSLNGPLFFVSVTWFLVETIWAGENIIVRTKVDFMLTITYWLTFMHHSINFYLYILGTRRFRKRFFYILKQRRFNLLVERFTLSRPASTVLDTTMDSKLYSFDIPQRDSSTPQIVKTASNSESRLPEPMSSFSRMLNGVLQRSHSTSV</sequence>
<reference evidence="7 8" key="1">
    <citation type="journal article" date="2021" name="Elife">
        <title>Chloroplast acquisition without the gene transfer in kleptoplastic sea slugs, Plakobranchus ocellatus.</title>
        <authorList>
            <person name="Maeda T."/>
            <person name="Takahashi S."/>
            <person name="Yoshida T."/>
            <person name="Shimamura S."/>
            <person name="Takaki Y."/>
            <person name="Nagai Y."/>
            <person name="Toyoda A."/>
            <person name="Suzuki Y."/>
            <person name="Arimoto A."/>
            <person name="Ishii H."/>
            <person name="Satoh N."/>
            <person name="Nishiyama T."/>
            <person name="Hasebe M."/>
            <person name="Maruyama T."/>
            <person name="Minagawa J."/>
            <person name="Obokata J."/>
            <person name="Shigenobu S."/>
        </authorList>
    </citation>
    <scope>NUCLEOTIDE SEQUENCE [LARGE SCALE GENOMIC DNA]</scope>
</reference>
<feature type="transmembrane region" description="Helical" evidence="5">
    <location>
        <begin position="77"/>
        <end position="96"/>
    </location>
</feature>
<evidence type="ECO:0000256" key="4">
    <source>
        <dbReference type="ARBA" id="ARBA00023136"/>
    </source>
</evidence>
<dbReference type="Gene3D" id="1.20.1070.10">
    <property type="entry name" value="Rhodopsin 7-helix transmembrane proteins"/>
    <property type="match status" value="1"/>
</dbReference>
<protein>
    <submittedName>
        <fullName evidence="7">Thyrotropin-releasing hormone receptor</fullName>
    </submittedName>
</protein>
<feature type="transmembrane region" description="Helical" evidence="5">
    <location>
        <begin position="103"/>
        <end position="123"/>
    </location>
</feature>
<dbReference type="PANTHER" id="PTHR46641:SF18">
    <property type="entry name" value="G-PROTEIN COUPLED RECEPTORS FAMILY 1 PROFILE DOMAIN-CONTAINING PROTEIN"/>
    <property type="match status" value="1"/>
</dbReference>
<evidence type="ECO:0000256" key="5">
    <source>
        <dbReference type="SAM" id="Phobius"/>
    </source>
</evidence>
<feature type="transmembrane region" description="Helical" evidence="5">
    <location>
        <begin position="260"/>
        <end position="286"/>
    </location>
</feature>
<dbReference type="InterPro" id="IPR052954">
    <property type="entry name" value="GPCR-Ligand_Int"/>
</dbReference>
<comment type="subcellular location">
    <subcellularLocation>
        <location evidence="1">Membrane</location>
    </subcellularLocation>
</comment>
<keyword evidence="7" id="KW-0675">Receptor</keyword>
<dbReference type="InterPro" id="IPR017452">
    <property type="entry name" value="GPCR_Rhodpsn_7TM"/>
</dbReference>
<dbReference type="Proteomes" id="UP000735302">
    <property type="component" value="Unassembled WGS sequence"/>
</dbReference>